<dbReference type="InterPro" id="IPR029068">
    <property type="entry name" value="Glyas_Bleomycin-R_OHBP_Dase"/>
</dbReference>
<evidence type="ECO:0000256" key="1">
    <source>
        <dbReference type="ARBA" id="ARBA00001954"/>
    </source>
</evidence>
<dbReference type="GO" id="GO:0051213">
    <property type="term" value="F:dioxygenase activity"/>
    <property type="evidence" value="ECO:0007669"/>
    <property type="project" value="UniProtKB-KW"/>
</dbReference>
<comment type="cofactor">
    <cofactor evidence="1 8">
        <name>Fe(2+)</name>
        <dbReference type="ChEBI" id="CHEBI:29033"/>
    </cofactor>
</comment>
<keyword evidence="6 8" id="KW-0560">Oxidoreductase</keyword>
<dbReference type="PROSITE" id="PS51819">
    <property type="entry name" value="VOC"/>
    <property type="match status" value="2"/>
</dbReference>
<keyword evidence="4 8" id="KW-0058">Aromatic hydrocarbons catabolism</keyword>
<dbReference type="Pfam" id="PF22632">
    <property type="entry name" value="BphC_D1"/>
    <property type="match status" value="1"/>
</dbReference>
<evidence type="ECO:0000256" key="5">
    <source>
        <dbReference type="ARBA" id="ARBA00022964"/>
    </source>
</evidence>
<protein>
    <submittedName>
        <fullName evidence="10">2,3-dihydroxybiphenyl 1,2-dioxygenase</fullName>
    </submittedName>
</protein>
<dbReference type="InterPro" id="IPR037523">
    <property type="entry name" value="VOC_core"/>
</dbReference>
<keyword evidence="11" id="KW-1185">Reference proteome</keyword>
<dbReference type="PROSITE" id="PS00082">
    <property type="entry name" value="EXTRADIOL_DIOXYGENAS"/>
    <property type="match status" value="1"/>
</dbReference>
<name>A0A972NRM7_9BURK</name>
<evidence type="ECO:0000256" key="2">
    <source>
        <dbReference type="ARBA" id="ARBA00008784"/>
    </source>
</evidence>
<keyword evidence="3" id="KW-0479">Metal-binding</keyword>
<evidence type="ECO:0000256" key="8">
    <source>
        <dbReference type="RuleBase" id="RU000683"/>
    </source>
</evidence>
<evidence type="ECO:0000313" key="10">
    <source>
        <dbReference type="EMBL" id="NPT57154.1"/>
    </source>
</evidence>
<dbReference type="Gene3D" id="3.10.180.10">
    <property type="entry name" value="2,3-Dihydroxybiphenyl 1,2-Dioxygenase, domain 1"/>
    <property type="match status" value="2"/>
</dbReference>
<feature type="domain" description="VOC" evidence="9">
    <location>
        <begin position="19"/>
        <end position="132"/>
    </location>
</feature>
<comment type="similarity">
    <text evidence="2 8">Belongs to the extradiol ring-cleavage dioxygenase family.</text>
</comment>
<feature type="domain" description="VOC" evidence="9">
    <location>
        <begin position="157"/>
        <end position="279"/>
    </location>
</feature>
<organism evidence="10 11">
    <name type="scientific">Paraburkholderia elongata</name>
    <dbReference type="NCBI Taxonomy" id="2675747"/>
    <lineage>
        <taxon>Bacteria</taxon>
        <taxon>Pseudomonadati</taxon>
        <taxon>Pseudomonadota</taxon>
        <taxon>Betaproteobacteria</taxon>
        <taxon>Burkholderiales</taxon>
        <taxon>Burkholderiaceae</taxon>
        <taxon>Paraburkholderia</taxon>
    </lineage>
</organism>
<dbReference type="GO" id="GO:0008198">
    <property type="term" value="F:ferrous iron binding"/>
    <property type="evidence" value="ECO:0007669"/>
    <property type="project" value="InterPro"/>
</dbReference>
<keyword evidence="7 8" id="KW-0408">Iron</keyword>
<accession>A0A972NRM7</accession>
<dbReference type="EMBL" id="WOEZ01000117">
    <property type="protein sequence ID" value="NPT57154.1"/>
    <property type="molecule type" value="Genomic_DNA"/>
</dbReference>
<reference evidence="10 11" key="1">
    <citation type="submission" date="2019-11" db="EMBL/GenBank/DDBJ databases">
        <title>Metabolism of dissolved organic matter in forest soils.</title>
        <authorList>
            <person name="Cyle K.T."/>
            <person name="Wilhelm R.C."/>
            <person name="Martinez C.E."/>
        </authorList>
    </citation>
    <scope>NUCLEOTIDE SEQUENCE [LARGE SCALE GENOMIC DNA]</scope>
    <source>
        <strain evidence="10 11">5N</strain>
    </source>
</reference>
<dbReference type="InterPro" id="IPR004360">
    <property type="entry name" value="Glyas_Fos-R_dOase_dom"/>
</dbReference>
<comment type="caution">
    <text evidence="10">The sequence shown here is derived from an EMBL/GenBank/DDBJ whole genome shotgun (WGS) entry which is preliminary data.</text>
</comment>
<evidence type="ECO:0000256" key="3">
    <source>
        <dbReference type="ARBA" id="ARBA00022723"/>
    </source>
</evidence>
<evidence type="ECO:0000256" key="7">
    <source>
        <dbReference type="ARBA" id="ARBA00023004"/>
    </source>
</evidence>
<dbReference type="AlphaFoldDB" id="A0A972NRM7"/>
<dbReference type="InterPro" id="IPR000486">
    <property type="entry name" value="Xdiol_ring_cleave_dOase_1/2"/>
</dbReference>
<evidence type="ECO:0000256" key="4">
    <source>
        <dbReference type="ARBA" id="ARBA00022797"/>
    </source>
</evidence>
<evidence type="ECO:0000313" key="11">
    <source>
        <dbReference type="Proteomes" id="UP000655523"/>
    </source>
</evidence>
<dbReference type="Pfam" id="PF00903">
    <property type="entry name" value="Glyoxalase"/>
    <property type="match status" value="1"/>
</dbReference>
<evidence type="ECO:0000256" key="6">
    <source>
        <dbReference type="ARBA" id="ARBA00023002"/>
    </source>
</evidence>
<keyword evidence="5 8" id="KW-0223">Dioxygenase</keyword>
<dbReference type="CDD" id="cd07252">
    <property type="entry name" value="BphC1-RGP6_N_like"/>
    <property type="match status" value="1"/>
</dbReference>
<gene>
    <name evidence="10" type="ORF">GNZ13_21885</name>
</gene>
<dbReference type="SUPFAM" id="SSF54593">
    <property type="entry name" value="Glyoxalase/Bleomycin resistance protein/Dihydroxybiphenyl dioxygenase"/>
    <property type="match status" value="1"/>
</dbReference>
<dbReference type="Proteomes" id="UP000655523">
    <property type="component" value="Unassembled WGS sequence"/>
</dbReference>
<evidence type="ECO:0000259" key="9">
    <source>
        <dbReference type="PROSITE" id="PS51819"/>
    </source>
</evidence>
<sequence>MAHVRRRRLMARKDYGVTELGYLGIGVSDLAAWRHYATNVLGVDWIDEPGGARLRMDYWHYRIRVHEDPSDDILYAGFRVAGPEELQASINRLEELGIAFERATASEAEQRCVLDYVRVKDPAGLPIEIFHGPLVDTHQPYRPGRGMHGKFRTGALGLGHMIVRNIDVEASYRFYRDLMDLRGNVEMRFGVGERRFELTFMAAEGGRDHMVAFGAGNTPKRIHHLMIEVEEQNDVGLTYDIVRKEKIPILNDIGRHIDDNMFSFYMSTPSGWFCEYGAEGSSPTYQSEYHTVGDYWGHMFATDFVE</sequence>
<proteinExistence type="inferred from homology"/>